<protein>
    <recommendedName>
        <fullName evidence="3">Transposase</fullName>
    </recommendedName>
</protein>
<comment type="caution">
    <text evidence="1">The sequence shown here is derived from an EMBL/GenBank/DDBJ whole genome shotgun (WGS) entry which is preliminary data.</text>
</comment>
<dbReference type="RefSeq" id="WP_173878744.1">
    <property type="nucleotide sequence ID" value="NZ_JAAIMT010000006.1"/>
</dbReference>
<dbReference type="Proteomes" id="UP001297422">
    <property type="component" value="Unassembled WGS sequence"/>
</dbReference>
<gene>
    <name evidence="1" type="ORF">LIQ10_06945</name>
</gene>
<sequence>MNQNTPTQPVNRLYKSKIFAMLYSNKKELLELYNAISGRHYEDPELLEINTLENAIYMSMHNDVSFLIDSRLSLYEHQSTYSPNLPLRYLFYISDLYSGMTKDENLYGSKFVRIPSPQFVIFYNGDKEQPDRSILKLSDVYRMEEEDPALELKAIMLNINRGHNEKLKGMCKSLNDYSEYTERVRKYARTIPIEEAVEQAITECIKEDILAEFLKQNRAEAKSVSIYEYDQEKHIRQEREASWEEGREALLKEQIQKKLAKGYSIPDIADALEEEESLIFQFIQEMKDA</sequence>
<organism evidence="1 2">
    <name type="scientific">Mediterraneibacter gnavus</name>
    <name type="common">Ruminococcus gnavus</name>
    <dbReference type="NCBI Taxonomy" id="33038"/>
    <lineage>
        <taxon>Bacteria</taxon>
        <taxon>Bacillati</taxon>
        <taxon>Bacillota</taxon>
        <taxon>Clostridia</taxon>
        <taxon>Lachnospirales</taxon>
        <taxon>Lachnospiraceae</taxon>
        <taxon>Mediterraneibacter</taxon>
    </lineage>
</organism>
<evidence type="ECO:0000313" key="1">
    <source>
        <dbReference type="EMBL" id="MCB5493478.1"/>
    </source>
</evidence>
<evidence type="ECO:0000313" key="2">
    <source>
        <dbReference type="Proteomes" id="UP001297422"/>
    </source>
</evidence>
<name>A0AAJ1AYK1_MEDGN</name>
<proteinExistence type="predicted"/>
<reference evidence="1" key="1">
    <citation type="submission" date="2021-10" db="EMBL/GenBank/DDBJ databases">
        <title>Collection of gut derived symbiotic bacterial strains cultured from healthy donors.</title>
        <authorList>
            <person name="Lin H."/>
            <person name="Littmann E."/>
            <person name="Claire K."/>
            <person name="Pamer E."/>
        </authorList>
    </citation>
    <scope>NUCLEOTIDE SEQUENCE</scope>
    <source>
        <strain evidence="1">MSK.23.4</strain>
    </source>
</reference>
<dbReference type="EMBL" id="JAJBNC010000009">
    <property type="protein sequence ID" value="MCB5493478.1"/>
    <property type="molecule type" value="Genomic_DNA"/>
</dbReference>
<evidence type="ECO:0008006" key="3">
    <source>
        <dbReference type="Google" id="ProtNLM"/>
    </source>
</evidence>
<accession>A0AAJ1AYK1</accession>
<dbReference type="AlphaFoldDB" id="A0AAJ1AYK1"/>